<dbReference type="Proteomes" id="UP000598997">
    <property type="component" value="Unassembled WGS sequence"/>
</dbReference>
<keyword evidence="3" id="KW-1185">Reference proteome</keyword>
<sequence length="139" mass="15555">MKFGFGASGTDATDKRPCTLCGLEMIYLIGIPLGIWMSSSDMWLYPAVNFTLVALVVLTVTRLRWALSWLLLSAACIGFLIFVPMGAMFQFSRFTGNSMAYMRFALIMFMGSATLILLWMPSTTRWLRARGGRFANVLL</sequence>
<name>A0A916Y7I2_9SPHN</name>
<keyword evidence="1" id="KW-0812">Transmembrane</keyword>
<proteinExistence type="predicted"/>
<feature type="transmembrane region" description="Helical" evidence="1">
    <location>
        <begin position="67"/>
        <end position="89"/>
    </location>
</feature>
<organism evidence="2 3">
    <name type="scientific">Croceicoccus pelagius</name>
    <dbReference type="NCBI Taxonomy" id="1703341"/>
    <lineage>
        <taxon>Bacteria</taxon>
        <taxon>Pseudomonadati</taxon>
        <taxon>Pseudomonadota</taxon>
        <taxon>Alphaproteobacteria</taxon>
        <taxon>Sphingomonadales</taxon>
        <taxon>Erythrobacteraceae</taxon>
        <taxon>Croceicoccus</taxon>
    </lineage>
</organism>
<evidence type="ECO:0000256" key="1">
    <source>
        <dbReference type="SAM" id="Phobius"/>
    </source>
</evidence>
<gene>
    <name evidence="2" type="ORF">GCM10010989_03170</name>
</gene>
<comment type="caution">
    <text evidence="2">The sequence shown here is derived from an EMBL/GenBank/DDBJ whole genome shotgun (WGS) entry which is preliminary data.</text>
</comment>
<evidence type="ECO:0000313" key="3">
    <source>
        <dbReference type="Proteomes" id="UP000598997"/>
    </source>
</evidence>
<dbReference type="EMBL" id="BMIO01000001">
    <property type="protein sequence ID" value="GGD32500.1"/>
    <property type="molecule type" value="Genomic_DNA"/>
</dbReference>
<reference evidence="2 3" key="1">
    <citation type="journal article" date="2014" name="Int. J. Syst. Evol. Microbiol.">
        <title>Complete genome sequence of Corynebacterium casei LMG S-19264T (=DSM 44701T), isolated from a smear-ripened cheese.</title>
        <authorList>
            <consortium name="US DOE Joint Genome Institute (JGI-PGF)"/>
            <person name="Walter F."/>
            <person name="Albersmeier A."/>
            <person name="Kalinowski J."/>
            <person name="Ruckert C."/>
        </authorList>
    </citation>
    <scope>NUCLEOTIDE SEQUENCE [LARGE SCALE GENOMIC DNA]</scope>
    <source>
        <strain evidence="2 3">CGMCC 1.15358</strain>
    </source>
</reference>
<protein>
    <submittedName>
        <fullName evidence="2">Uncharacterized protein</fullName>
    </submittedName>
</protein>
<feature type="transmembrane region" description="Helical" evidence="1">
    <location>
        <begin position="43"/>
        <end position="60"/>
    </location>
</feature>
<dbReference type="RefSeq" id="WP_172807528.1">
    <property type="nucleotide sequence ID" value="NZ_BMIO01000001.1"/>
</dbReference>
<keyword evidence="1" id="KW-1133">Transmembrane helix</keyword>
<dbReference type="AlphaFoldDB" id="A0A916Y7I2"/>
<keyword evidence="1" id="KW-0472">Membrane</keyword>
<feature type="transmembrane region" description="Helical" evidence="1">
    <location>
        <begin position="101"/>
        <end position="120"/>
    </location>
</feature>
<feature type="transmembrane region" description="Helical" evidence="1">
    <location>
        <begin position="20"/>
        <end position="37"/>
    </location>
</feature>
<accession>A0A916Y7I2</accession>
<evidence type="ECO:0000313" key="2">
    <source>
        <dbReference type="EMBL" id="GGD32500.1"/>
    </source>
</evidence>